<dbReference type="EC" id="2.7.7.41" evidence="6 18"/>
<keyword evidence="21" id="KW-1185">Reference proteome</keyword>
<evidence type="ECO:0000256" key="14">
    <source>
        <dbReference type="ARBA" id="ARBA00023098"/>
    </source>
</evidence>
<keyword evidence="8" id="KW-1003">Cell membrane</keyword>
<dbReference type="Pfam" id="PF01148">
    <property type="entry name" value="CTP_transf_1"/>
    <property type="match status" value="1"/>
</dbReference>
<dbReference type="RefSeq" id="WP_151691600.1">
    <property type="nucleotide sequence ID" value="NZ_BMGX01000002.1"/>
</dbReference>
<sequence>MSELIKRGLYGAIYVAVILASILVDSMLTFALMGIMGVVGFFEMRKLTSNHRIYYSSLLGILILWGTSAYQFIYGTGLNLAPAIVASVVAIFVQHIWASDSEITTARMSNSVLAVAYLALPISLAPWFTVDSYGFFDATLLLGLFVMIWTNDTFAYLVGKSIGKHRLHERLSPKKSVEGFVGGMAFAILAGYLFHVYTITEYTLSDWIFFGLISSIGGTMGDLFESALKRSAKVKDSGKFIPGHGGLLDRIDSFLFVVPMVWLYLYIL</sequence>
<evidence type="ECO:0000256" key="8">
    <source>
        <dbReference type="ARBA" id="ARBA00022475"/>
    </source>
</evidence>
<evidence type="ECO:0000256" key="3">
    <source>
        <dbReference type="ARBA" id="ARBA00005119"/>
    </source>
</evidence>
<dbReference type="GO" id="GO:0016024">
    <property type="term" value="P:CDP-diacylglycerol biosynthetic process"/>
    <property type="evidence" value="ECO:0007669"/>
    <property type="project" value="UniProtKB-UniPathway"/>
</dbReference>
<evidence type="ECO:0000313" key="20">
    <source>
        <dbReference type="EMBL" id="KAB2817028.1"/>
    </source>
</evidence>
<feature type="transmembrane region" description="Helical" evidence="19">
    <location>
        <begin position="247"/>
        <end position="267"/>
    </location>
</feature>
<reference evidence="20 21" key="1">
    <citation type="submission" date="2019-10" db="EMBL/GenBank/DDBJ databases">
        <title>Genome sequence of Phaeocystidibacter marisrubri JCM30614 (type strain).</title>
        <authorList>
            <person name="Bowman J.P."/>
        </authorList>
    </citation>
    <scope>NUCLEOTIDE SEQUENCE [LARGE SCALE GENOMIC DNA]</scope>
    <source>
        <strain evidence="20 21">JCM 30614</strain>
    </source>
</reference>
<dbReference type="GO" id="GO:0004605">
    <property type="term" value="F:phosphatidate cytidylyltransferase activity"/>
    <property type="evidence" value="ECO:0007669"/>
    <property type="project" value="UniProtKB-EC"/>
</dbReference>
<feature type="transmembrane region" description="Helical" evidence="19">
    <location>
        <begin position="110"/>
        <end position="129"/>
    </location>
</feature>
<gene>
    <name evidence="20" type="ORF">F8C82_01140</name>
</gene>
<dbReference type="AlphaFoldDB" id="A0A6L3ZHF8"/>
<organism evidence="20 21">
    <name type="scientific">Phaeocystidibacter marisrubri</name>
    <dbReference type="NCBI Taxonomy" id="1577780"/>
    <lineage>
        <taxon>Bacteria</taxon>
        <taxon>Pseudomonadati</taxon>
        <taxon>Bacteroidota</taxon>
        <taxon>Flavobacteriia</taxon>
        <taxon>Flavobacteriales</taxon>
        <taxon>Phaeocystidibacteraceae</taxon>
        <taxon>Phaeocystidibacter</taxon>
    </lineage>
</organism>
<evidence type="ECO:0000256" key="4">
    <source>
        <dbReference type="ARBA" id="ARBA00005189"/>
    </source>
</evidence>
<feature type="transmembrane region" description="Helical" evidence="19">
    <location>
        <begin position="53"/>
        <end position="74"/>
    </location>
</feature>
<accession>A0A6L3ZHF8</accession>
<evidence type="ECO:0000256" key="1">
    <source>
        <dbReference type="ARBA" id="ARBA00001698"/>
    </source>
</evidence>
<feature type="transmembrane region" description="Helical" evidence="19">
    <location>
        <begin position="179"/>
        <end position="195"/>
    </location>
</feature>
<dbReference type="PANTHER" id="PTHR46382:SF1">
    <property type="entry name" value="PHOSPHATIDATE CYTIDYLYLTRANSFERASE"/>
    <property type="match status" value="1"/>
</dbReference>
<dbReference type="OrthoDB" id="9799199at2"/>
<evidence type="ECO:0000313" key="21">
    <source>
        <dbReference type="Proteomes" id="UP000484164"/>
    </source>
</evidence>
<keyword evidence="16" id="KW-0594">Phospholipid biosynthesis</keyword>
<keyword evidence="10 18" id="KW-0808">Transferase</keyword>
<evidence type="ECO:0000256" key="19">
    <source>
        <dbReference type="SAM" id="Phobius"/>
    </source>
</evidence>
<comment type="caution">
    <text evidence="20">The sequence shown here is derived from an EMBL/GenBank/DDBJ whole genome shotgun (WGS) entry which is preliminary data.</text>
</comment>
<evidence type="ECO:0000256" key="10">
    <source>
        <dbReference type="ARBA" id="ARBA00022679"/>
    </source>
</evidence>
<keyword evidence="14" id="KW-0443">Lipid metabolism</keyword>
<comment type="similarity">
    <text evidence="5 18">Belongs to the CDS family.</text>
</comment>
<evidence type="ECO:0000256" key="18">
    <source>
        <dbReference type="RuleBase" id="RU003938"/>
    </source>
</evidence>
<dbReference type="Proteomes" id="UP000484164">
    <property type="component" value="Unassembled WGS sequence"/>
</dbReference>
<comment type="subcellular location">
    <subcellularLocation>
        <location evidence="2">Cell membrane</location>
        <topology evidence="2">Multi-pass membrane protein</topology>
    </subcellularLocation>
</comment>
<dbReference type="PROSITE" id="PS01315">
    <property type="entry name" value="CDS"/>
    <property type="match status" value="1"/>
</dbReference>
<evidence type="ECO:0000256" key="9">
    <source>
        <dbReference type="ARBA" id="ARBA00022516"/>
    </source>
</evidence>
<evidence type="ECO:0000256" key="6">
    <source>
        <dbReference type="ARBA" id="ARBA00012487"/>
    </source>
</evidence>
<dbReference type="GO" id="GO:0005886">
    <property type="term" value="C:plasma membrane"/>
    <property type="evidence" value="ECO:0007669"/>
    <property type="project" value="UniProtKB-SubCell"/>
</dbReference>
<keyword evidence="13 19" id="KW-1133">Transmembrane helix</keyword>
<dbReference type="EMBL" id="WBVQ01000001">
    <property type="protein sequence ID" value="KAB2817028.1"/>
    <property type="molecule type" value="Genomic_DNA"/>
</dbReference>
<comment type="catalytic activity">
    <reaction evidence="1 18">
        <text>a 1,2-diacyl-sn-glycero-3-phosphate + CTP + H(+) = a CDP-1,2-diacyl-sn-glycerol + diphosphate</text>
        <dbReference type="Rhea" id="RHEA:16229"/>
        <dbReference type="ChEBI" id="CHEBI:15378"/>
        <dbReference type="ChEBI" id="CHEBI:33019"/>
        <dbReference type="ChEBI" id="CHEBI:37563"/>
        <dbReference type="ChEBI" id="CHEBI:58332"/>
        <dbReference type="ChEBI" id="CHEBI:58608"/>
        <dbReference type="EC" id="2.7.7.41"/>
    </reaction>
</comment>
<dbReference type="InterPro" id="IPR000374">
    <property type="entry name" value="PC_trans"/>
</dbReference>
<keyword evidence="15 19" id="KW-0472">Membrane</keyword>
<proteinExistence type="inferred from homology"/>
<evidence type="ECO:0000256" key="15">
    <source>
        <dbReference type="ARBA" id="ARBA00023136"/>
    </source>
</evidence>
<protein>
    <recommendedName>
        <fullName evidence="7 18">Phosphatidate cytidylyltransferase</fullName>
        <ecNumber evidence="6 18">2.7.7.41</ecNumber>
    </recommendedName>
</protein>
<dbReference type="PANTHER" id="PTHR46382">
    <property type="entry name" value="PHOSPHATIDATE CYTIDYLYLTRANSFERASE"/>
    <property type="match status" value="1"/>
</dbReference>
<feature type="transmembrane region" description="Helical" evidence="19">
    <location>
        <begin position="80"/>
        <end position="98"/>
    </location>
</feature>
<keyword evidence="9" id="KW-0444">Lipid biosynthesis</keyword>
<dbReference type="UniPathway" id="UPA00557">
    <property type="reaction ID" value="UER00614"/>
</dbReference>
<keyword evidence="12 18" id="KW-0548">Nucleotidyltransferase</keyword>
<comment type="pathway">
    <text evidence="4">Lipid metabolism.</text>
</comment>
<evidence type="ECO:0000256" key="2">
    <source>
        <dbReference type="ARBA" id="ARBA00004651"/>
    </source>
</evidence>
<evidence type="ECO:0000256" key="13">
    <source>
        <dbReference type="ARBA" id="ARBA00022989"/>
    </source>
</evidence>
<keyword evidence="17" id="KW-1208">Phospholipid metabolism</keyword>
<evidence type="ECO:0000256" key="7">
    <source>
        <dbReference type="ARBA" id="ARBA00019373"/>
    </source>
</evidence>
<feature type="transmembrane region" description="Helical" evidence="19">
    <location>
        <begin position="12"/>
        <end position="41"/>
    </location>
</feature>
<keyword evidence="11 18" id="KW-0812">Transmembrane</keyword>
<name>A0A6L3ZHF8_9FLAO</name>
<comment type="pathway">
    <text evidence="3 18">Phospholipid metabolism; CDP-diacylglycerol biosynthesis; CDP-diacylglycerol from sn-glycerol 3-phosphate: step 3/3.</text>
</comment>
<evidence type="ECO:0000256" key="5">
    <source>
        <dbReference type="ARBA" id="ARBA00010185"/>
    </source>
</evidence>
<feature type="transmembrane region" description="Helical" evidence="19">
    <location>
        <begin position="135"/>
        <end position="158"/>
    </location>
</feature>
<evidence type="ECO:0000256" key="17">
    <source>
        <dbReference type="ARBA" id="ARBA00023264"/>
    </source>
</evidence>
<evidence type="ECO:0000256" key="16">
    <source>
        <dbReference type="ARBA" id="ARBA00023209"/>
    </source>
</evidence>
<evidence type="ECO:0000256" key="12">
    <source>
        <dbReference type="ARBA" id="ARBA00022695"/>
    </source>
</evidence>
<evidence type="ECO:0000256" key="11">
    <source>
        <dbReference type="ARBA" id="ARBA00022692"/>
    </source>
</evidence>